<evidence type="ECO:0000313" key="1">
    <source>
        <dbReference type="EMBL" id="SFT80333.1"/>
    </source>
</evidence>
<sequence length="181" mass="21031">MKNHFKLLALAGLLASCISIELKGITTDYQYLDQEQKARVKKLSTFEAAAPGYVYEITGEELRQELKTKDSSVFGFIVNYCSGGGCLPMSTYQSYAEESGKAMYLMMHTYSNFDYTMDQEPAFPLFAVNAYHYQEVKKRKFRKLFLQDLLKDQYHDSLYHYDTFLFNNDSLVKVQNYIIED</sequence>
<name>A0A1I7AZJ9_9FLAO</name>
<protein>
    <recommendedName>
        <fullName evidence="3">Lipoprotein</fullName>
    </recommendedName>
</protein>
<evidence type="ECO:0008006" key="3">
    <source>
        <dbReference type="Google" id="ProtNLM"/>
    </source>
</evidence>
<dbReference type="AlphaFoldDB" id="A0A1I7AZJ9"/>
<dbReference type="Proteomes" id="UP000236454">
    <property type="component" value="Unassembled WGS sequence"/>
</dbReference>
<gene>
    <name evidence="1" type="ORF">SAMN05216474_2419</name>
</gene>
<dbReference type="RefSeq" id="WP_090250335.1">
    <property type="nucleotide sequence ID" value="NZ_FPAS01000004.1"/>
</dbReference>
<dbReference type="STRING" id="477690.SAMN05216474_2419"/>
<keyword evidence="2" id="KW-1185">Reference proteome</keyword>
<proteinExistence type="predicted"/>
<evidence type="ECO:0000313" key="2">
    <source>
        <dbReference type="Proteomes" id="UP000236454"/>
    </source>
</evidence>
<dbReference type="OrthoDB" id="1361638at2"/>
<dbReference type="PROSITE" id="PS51257">
    <property type="entry name" value="PROKAR_LIPOPROTEIN"/>
    <property type="match status" value="1"/>
</dbReference>
<dbReference type="EMBL" id="FPAS01000004">
    <property type="protein sequence ID" value="SFT80333.1"/>
    <property type="molecule type" value="Genomic_DNA"/>
</dbReference>
<accession>A0A1I7AZJ9</accession>
<organism evidence="1 2">
    <name type="scientific">Lishizhenia tianjinensis</name>
    <dbReference type="NCBI Taxonomy" id="477690"/>
    <lineage>
        <taxon>Bacteria</taxon>
        <taxon>Pseudomonadati</taxon>
        <taxon>Bacteroidota</taxon>
        <taxon>Flavobacteriia</taxon>
        <taxon>Flavobacteriales</taxon>
        <taxon>Crocinitomicaceae</taxon>
        <taxon>Lishizhenia</taxon>
    </lineage>
</organism>
<reference evidence="1 2" key="1">
    <citation type="submission" date="2016-10" db="EMBL/GenBank/DDBJ databases">
        <authorList>
            <person name="de Groot N.N."/>
        </authorList>
    </citation>
    <scope>NUCLEOTIDE SEQUENCE [LARGE SCALE GENOMIC DNA]</scope>
    <source>
        <strain evidence="1 2">CGMCC 1.7005</strain>
    </source>
</reference>